<evidence type="ECO:0000256" key="1">
    <source>
        <dbReference type="ARBA" id="ARBA00001946"/>
    </source>
</evidence>
<dbReference type="PRINTS" id="PR01050">
    <property type="entry name" value="PYRUVTKNASE"/>
</dbReference>
<sequence>MKKTKIICTMGPNADNRNTLMELALNGMDIARFNFSHGSHEEQKGRMDLLKSVREEVKKPIAILLDTKGPEIRTGLLANGGKVMLREGESFILTSEEILGDETRVSQSYPDLARDVKPGDRILIDDGLIGLTVEEIRGSEIVCKILNGGELGQRKGINVPNVSVKLPAITEKDKEDIIFGIEQGIDFIAASFVRDADAIREIKHILKEHNASHIDVIAKIENSEGIKNIDRIINAADGVMVARGDMGVEIPAYEVPHVQKIIVKKCNEKYKPVIIATQMLDSMIRNPRPTRAEVTDVANAIREGTDAIMLSGETAMGKYPVGALKMMVQIAESTEQYLDYDSMPDYKMLKGDANVSNAVGVAAVNTAAYVQAKCIVTPTMSGQTARLMSHFRSAIPIYAVTPNDWAQRKMQLYWGVTPLRGYQEDSTEHIISHAMYVVKREEYVQVGDMVVFTAGDPATNIVKGKGAMTNMMHVIQAK</sequence>
<comment type="catalytic activity">
    <reaction evidence="17">
        <text>pyruvate + ATP = phosphoenolpyruvate + ADP + H(+)</text>
        <dbReference type="Rhea" id="RHEA:18157"/>
        <dbReference type="ChEBI" id="CHEBI:15361"/>
        <dbReference type="ChEBI" id="CHEBI:15378"/>
        <dbReference type="ChEBI" id="CHEBI:30616"/>
        <dbReference type="ChEBI" id="CHEBI:58702"/>
        <dbReference type="ChEBI" id="CHEBI:456216"/>
        <dbReference type="EC" id="2.7.1.40"/>
    </reaction>
</comment>
<evidence type="ECO:0000259" key="18">
    <source>
        <dbReference type="Pfam" id="PF00224"/>
    </source>
</evidence>
<evidence type="ECO:0000256" key="7">
    <source>
        <dbReference type="ARBA" id="ARBA00022679"/>
    </source>
</evidence>
<dbReference type="GO" id="GO:0000287">
    <property type="term" value="F:magnesium ion binding"/>
    <property type="evidence" value="ECO:0007669"/>
    <property type="project" value="UniProtKB-UniRule"/>
</dbReference>
<dbReference type="Gene3D" id="2.40.33.10">
    <property type="entry name" value="PK beta-barrel domain-like"/>
    <property type="match status" value="1"/>
</dbReference>
<dbReference type="InterPro" id="IPR015806">
    <property type="entry name" value="Pyrv_Knase_insert_dom_sf"/>
</dbReference>
<feature type="domain" description="Pyruvate kinase C-terminal" evidence="19">
    <location>
        <begin position="358"/>
        <end position="475"/>
    </location>
</feature>
<dbReference type="InterPro" id="IPR040442">
    <property type="entry name" value="Pyrv_kinase-like_dom_sf"/>
</dbReference>
<dbReference type="InterPro" id="IPR015795">
    <property type="entry name" value="Pyrv_Knase_C"/>
</dbReference>
<dbReference type="AlphaFoldDB" id="A0A9D1DAB6"/>
<reference evidence="20" key="1">
    <citation type="submission" date="2020-10" db="EMBL/GenBank/DDBJ databases">
        <authorList>
            <person name="Gilroy R."/>
        </authorList>
    </citation>
    <scope>NUCLEOTIDE SEQUENCE</scope>
    <source>
        <strain evidence="20">ChiSjej4B22-8148</strain>
    </source>
</reference>
<keyword evidence="10 17" id="KW-0418">Kinase</keyword>
<evidence type="ECO:0000313" key="20">
    <source>
        <dbReference type="EMBL" id="HIR14909.1"/>
    </source>
</evidence>
<dbReference type="Gene3D" id="3.20.20.60">
    <property type="entry name" value="Phosphoenolpyruvate-binding domains"/>
    <property type="match status" value="1"/>
</dbReference>
<gene>
    <name evidence="20" type="primary">pyk</name>
    <name evidence="20" type="ORF">IAB31_13420</name>
</gene>
<keyword evidence="9" id="KW-0547">Nucleotide-binding</keyword>
<dbReference type="InterPro" id="IPR015793">
    <property type="entry name" value="Pyrv_Knase_brl"/>
</dbReference>
<evidence type="ECO:0000256" key="6">
    <source>
        <dbReference type="ARBA" id="ARBA00018587"/>
    </source>
</evidence>
<evidence type="ECO:0000256" key="17">
    <source>
        <dbReference type="RuleBase" id="RU000504"/>
    </source>
</evidence>
<proteinExistence type="inferred from homology"/>
<dbReference type="InterPro" id="IPR011037">
    <property type="entry name" value="Pyrv_Knase-like_insert_dom_sf"/>
</dbReference>
<keyword evidence="14 17" id="KW-0324">Glycolysis</keyword>
<keyword evidence="7 17" id="KW-0808">Transferase</keyword>
<evidence type="ECO:0000256" key="9">
    <source>
        <dbReference type="ARBA" id="ARBA00022741"/>
    </source>
</evidence>
<evidence type="ECO:0000256" key="5">
    <source>
        <dbReference type="ARBA" id="ARBA00012142"/>
    </source>
</evidence>
<accession>A0A9D1DAB6</accession>
<feature type="domain" description="Pyruvate kinase barrel" evidence="18">
    <location>
        <begin position="1"/>
        <end position="323"/>
    </location>
</feature>
<dbReference type="SUPFAM" id="SSF52935">
    <property type="entry name" value="PK C-terminal domain-like"/>
    <property type="match status" value="1"/>
</dbReference>
<comment type="pathway">
    <text evidence="3 17">Carbohydrate degradation; glycolysis; pyruvate from D-glyceraldehyde 3-phosphate: step 5/5.</text>
</comment>
<name>A0A9D1DAB6_9FIRM</name>
<dbReference type="PROSITE" id="PS00110">
    <property type="entry name" value="PYRUVATE_KINASE"/>
    <property type="match status" value="1"/>
</dbReference>
<comment type="cofactor">
    <cofactor evidence="2">
        <name>K(+)</name>
        <dbReference type="ChEBI" id="CHEBI:29103"/>
    </cofactor>
</comment>
<organism evidence="20 21">
    <name type="scientific">Candidatus Choladousia intestinavium</name>
    <dbReference type="NCBI Taxonomy" id="2840727"/>
    <lineage>
        <taxon>Bacteria</taxon>
        <taxon>Bacillati</taxon>
        <taxon>Bacillota</taxon>
        <taxon>Clostridia</taxon>
        <taxon>Lachnospirales</taxon>
        <taxon>Lachnospiraceae</taxon>
        <taxon>Lachnospiraceae incertae sedis</taxon>
        <taxon>Candidatus Choladousia</taxon>
    </lineage>
</organism>
<keyword evidence="15 20" id="KW-0670">Pyruvate</keyword>
<evidence type="ECO:0000256" key="13">
    <source>
        <dbReference type="ARBA" id="ARBA00022958"/>
    </source>
</evidence>
<comment type="similarity">
    <text evidence="4 17">Belongs to the pyruvate kinase family.</text>
</comment>
<dbReference type="InterPro" id="IPR015813">
    <property type="entry name" value="Pyrv/PenolPyrv_kinase-like_dom"/>
</dbReference>
<dbReference type="GO" id="GO:0016301">
    <property type="term" value="F:kinase activity"/>
    <property type="evidence" value="ECO:0007669"/>
    <property type="project" value="UniProtKB-KW"/>
</dbReference>
<dbReference type="NCBIfam" id="TIGR01064">
    <property type="entry name" value="pyruv_kin"/>
    <property type="match status" value="1"/>
</dbReference>
<evidence type="ECO:0000256" key="10">
    <source>
        <dbReference type="ARBA" id="ARBA00022777"/>
    </source>
</evidence>
<dbReference type="InterPro" id="IPR036918">
    <property type="entry name" value="Pyrv_Knase_C_sf"/>
</dbReference>
<evidence type="ECO:0000256" key="2">
    <source>
        <dbReference type="ARBA" id="ARBA00001958"/>
    </source>
</evidence>
<keyword evidence="12 17" id="KW-0460">Magnesium</keyword>
<evidence type="ECO:0000259" key="19">
    <source>
        <dbReference type="Pfam" id="PF02887"/>
    </source>
</evidence>
<dbReference type="FunFam" id="2.40.33.10:FF:000001">
    <property type="entry name" value="Pyruvate kinase"/>
    <property type="match status" value="1"/>
</dbReference>
<dbReference type="SUPFAM" id="SSF51621">
    <property type="entry name" value="Phosphoenolpyruvate/pyruvate domain"/>
    <property type="match status" value="1"/>
</dbReference>
<comment type="caution">
    <text evidence="20">The sequence shown here is derived from an EMBL/GenBank/DDBJ whole genome shotgun (WGS) entry which is preliminary data.</text>
</comment>
<evidence type="ECO:0000256" key="12">
    <source>
        <dbReference type="ARBA" id="ARBA00022842"/>
    </source>
</evidence>
<dbReference type="NCBIfam" id="NF004491">
    <property type="entry name" value="PRK05826.1"/>
    <property type="match status" value="1"/>
</dbReference>
<keyword evidence="11" id="KW-0067">ATP-binding</keyword>
<comment type="cofactor">
    <cofactor evidence="1">
        <name>Mg(2+)</name>
        <dbReference type="ChEBI" id="CHEBI:18420"/>
    </cofactor>
</comment>
<dbReference type="EC" id="2.7.1.40" evidence="5 16"/>
<dbReference type="GO" id="GO:0006950">
    <property type="term" value="P:response to stress"/>
    <property type="evidence" value="ECO:0007669"/>
    <property type="project" value="UniProtKB-ARBA"/>
</dbReference>
<dbReference type="InterPro" id="IPR018209">
    <property type="entry name" value="Pyrv_Knase_AS"/>
</dbReference>
<dbReference type="GO" id="GO:0004743">
    <property type="term" value="F:pyruvate kinase activity"/>
    <property type="evidence" value="ECO:0007669"/>
    <property type="project" value="UniProtKB-UniRule"/>
</dbReference>
<evidence type="ECO:0000256" key="15">
    <source>
        <dbReference type="ARBA" id="ARBA00023317"/>
    </source>
</evidence>
<dbReference type="Pfam" id="PF02887">
    <property type="entry name" value="PK_C"/>
    <property type="match status" value="1"/>
</dbReference>
<dbReference type="GO" id="GO:0005524">
    <property type="term" value="F:ATP binding"/>
    <property type="evidence" value="ECO:0007669"/>
    <property type="project" value="UniProtKB-KW"/>
</dbReference>
<keyword evidence="13" id="KW-0630">Potassium</keyword>
<evidence type="ECO:0000256" key="11">
    <source>
        <dbReference type="ARBA" id="ARBA00022840"/>
    </source>
</evidence>
<protein>
    <recommendedName>
        <fullName evidence="6 16">Pyruvate kinase</fullName>
        <ecNumber evidence="5 16">2.7.1.40</ecNumber>
    </recommendedName>
</protein>
<evidence type="ECO:0000256" key="8">
    <source>
        <dbReference type="ARBA" id="ARBA00022723"/>
    </source>
</evidence>
<dbReference type="PANTHER" id="PTHR11817">
    <property type="entry name" value="PYRUVATE KINASE"/>
    <property type="match status" value="1"/>
</dbReference>
<dbReference type="SUPFAM" id="SSF50800">
    <property type="entry name" value="PK beta-barrel domain-like"/>
    <property type="match status" value="1"/>
</dbReference>
<evidence type="ECO:0000256" key="4">
    <source>
        <dbReference type="ARBA" id="ARBA00008663"/>
    </source>
</evidence>
<dbReference type="Gene3D" id="3.40.1380.20">
    <property type="entry name" value="Pyruvate kinase, C-terminal domain"/>
    <property type="match status" value="1"/>
</dbReference>
<reference evidence="20" key="2">
    <citation type="journal article" date="2021" name="PeerJ">
        <title>Extensive microbial diversity within the chicken gut microbiome revealed by metagenomics and culture.</title>
        <authorList>
            <person name="Gilroy R."/>
            <person name="Ravi A."/>
            <person name="Getino M."/>
            <person name="Pursley I."/>
            <person name="Horton D.L."/>
            <person name="Alikhan N.F."/>
            <person name="Baker D."/>
            <person name="Gharbi K."/>
            <person name="Hall N."/>
            <person name="Watson M."/>
            <person name="Adriaenssens E.M."/>
            <person name="Foster-Nyarko E."/>
            <person name="Jarju S."/>
            <person name="Secka A."/>
            <person name="Antonio M."/>
            <person name="Oren A."/>
            <person name="Chaudhuri R.R."/>
            <person name="La Ragione R."/>
            <person name="Hildebrand F."/>
            <person name="Pallen M.J."/>
        </authorList>
    </citation>
    <scope>NUCLEOTIDE SEQUENCE</scope>
    <source>
        <strain evidence="20">ChiSjej4B22-8148</strain>
    </source>
</reference>
<dbReference type="GO" id="GO:0030955">
    <property type="term" value="F:potassium ion binding"/>
    <property type="evidence" value="ECO:0007669"/>
    <property type="project" value="UniProtKB-UniRule"/>
</dbReference>
<dbReference type="Pfam" id="PF00224">
    <property type="entry name" value="PK"/>
    <property type="match status" value="1"/>
</dbReference>
<keyword evidence="8" id="KW-0479">Metal-binding</keyword>
<evidence type="ECO:0000313" key="21">
    <source>
        <dbReference type="Proteomes" id="UP000886757"/>
    </source>
</evidence>
<evidence type="ECO:0000256" key="3">
    <source>
        <dbReference type="ARBA" id="ARBA00004997"/>
    </source>
</evidence>
<dbReference type="InterPro" id="IPR001697">
    <property type="entry name" value="Pyr_Knase"/>
</dbReference>
<dbReference type="Proteomes" id="UP000886757">
    <property type="component" value="Unassembled WGS sequence"/>
</dbReference>
<dbReference type="EMBL" id="DVGK01000160">
    <property type="protein sequence ID" value="HIR14909.1"/>
    <property type="molecule type" value="Genomic_DNA"/>
</dbReference>
<dbReference type="FunFam" id="3.20.20.60:FF:000001">
    <property type="entry name" value="Pyruvate kinase"/>
    <property type="match status" value="1"/>
</dbReference>
<evidence type="ECO:0000256" key="16">
    <source>
        <dbReference type="NCBIfam" id="TIGR01064"/>
    </source>
</evidence>
<dbReference type="NCBIfam" id="NF004978">
    <property type="entry name" value="PRK06354.1"/>
    <property type="match status" value="1"/>
</dbReference>
<evidence type="ECO:0000256" key="14">
    <source>
        <dbReference type="ARBA" id="ARBA00023152"/>
    </source>
</evidence>